<gene>
    <name evidence="3" type="ORF">CL176_02590</name>
</gene>
<dbReference type="GO" id="GO:0008982">
    <property type="term" value="F:protein-N(PI)-phosphohistidine-sugar phosphotransferase activity"/>
    <property type="evidence" value="ECO:0007669"/>
    <property type="project" value="InterPro"/>
</dbReference>
<dbReference type="AlphaFoldDB" id="A0A347WIU4"/>
<dbReference type="PROSITE" id="PS51099">
    <property type="entry name" value="PTS_EIIB_TYPE_2"/>
    <property type="match status" value="1"/>
</dbReference>
<evidence type="ECO:0000313" key="4">
    <source>
        <dbReference type="Proteomes" id="UP000263232"/>
    </source>
</evidence>
<proteinExistence type="predicted"/>
<dbReference type="OrthoDB" id="6603449at2"/>
<dbReference type="InterPro" id="IPR036095">
    <property type="entry name" value="PTS_EIIB-like_sf"/>
</dbReference>
<evidence type="ECO:0000259" key="2">
    <source>
        <dbReference type="PROSITE" id="PS51099"/>
    </source>
</evidence>
<name>A0A347WIU4_9LACT</name>
<dbReference type="SUPFAM" id="SSF52794">
    <property type="entry name" value="PTS system IIB component-like"/>
    <property type="match status" value="1"/>
</dbReference>
<keyword evidence="4" id="KW-1185">Reference proteome</keyword>
<dbReference type="CDD" id="cd05563">
    <property type="entry name" value="PTS_IIB_ascorbate"/>
    <property type="match status" value="1"/>
</dbReference>
<dbReference type="GO" id="GO:0009401">
    <property type="term" value="P:phosphoenolpyruvate-dependent sugar phosphotransferase system"/>
    <property type="evidence" value="ECO:0007669"/>
    <property type="project" value="InterPro"/>
</dbReference>
<protein>
    <submittedName>
        <fullName evidence="3">PTS maltose transporter subunit IIABC</fullName>
    </submittedName>
</protein>
<dbReference type="EMBL" id="CP023434">
    <property type="protein sequence ID" value="AXY25001.1"/>
    <property type="molecule type" value="Genomic_DNA"/>
</dbReference>
<reference evidence="3 4" key="1">
    <citation type="submission" date="2017-09" db="EMBL/GenBank/DDBJ databases">
        <title>Complete genome sequence of Oxytococcus suis strain ZY16052.</title>
        <authorList>
            <person name="Li F."/>
        </authorList>
    </citation>
    <scope>NUCLEOTIDE SEQUENCE [LARGE SCALE GENOMIC DNA]</scope>
    <source>
        <strain evidence="3 4">ZY16052</strain>
    </source>
</reference>
<evidence type="ECO:0000256" key="1">
    <source>
        <dbReference type="ARBA" id="ARBA00022679"/>
    </source>
</evidence>
<accession>A0A347WIU4</accession>
<dbReference type="InterPro" id="IPR013011">
    <property type="entry name" value="PTS_EIIB_2"/>
</dbReference>
<dbReference type="KEGG" id="abae:CL176_02590"/>
<dbReference type="InterPro" id="IPR003501">
    <property type="entry name" value="PTS_EIIB_2/3"/>
</dbReference>
<dbReference type="Proteomes" id="UP000263232">
    <property type="component" value="Chromosome"/>
</dbReference>
<evidence type="ECO:0000313" key="3">
    <source>
        <dbReference type="EMBL" id="AXY25001.1"/>
    </source>
</evidence>
<dbReference type="Pfam" id="PF02302">
    <property type="entry name" value="PTS_IIB"/>
    <property type="match status" value="1"/>
</dbReference>
<keyword evidence="1" id="KW-0808">Transferase</keyword>
<dbReference type="RefSeq" id="WP_118989922.1">
    <property type="nucleotide sequence ID" value="NZ_CP023434.1"/>
</dbReference>
<dbReference type="Gene3D" id="3.40.50.2300">
    <property type="match status" value="1"/>
</dbReference>
<feature type="domain" description="PTS EIIB type-2" evidence="2">
    <location>
        <begin position="1"/>
        <end position="92"/>
    </location>
</feature>
<sequence>MKIVCVCGFGLGTSVMAKSNLEKILTENNIQAEVDAIDIGSINSAPADYYITTKNLANNIPLNLQDRTIVLTNIVSKREMLEAVSEIENLMEK</sequence>
<organism evidence="3 4">
    <name type="scientific">Suicoccus acidiformans</name>
    <dbReference type="NCBI Taxonomy" id="2036206"/>
    <lineage>
        <taxon>Bacteria</taxon>
        <taxon>Bacillati</taxon>
        <taxon>Bacillota</taxon>
        <taxon>Bacilli</taxon>
        <taxon>Lactobacillales</taxon>
        <taxon>Aerococcaceae</taxon>
        <taxon>Suicoccus</taxon>
    </lineage>
</organism>